<evidence type="ECO:0000256" key="2">
    <source>
        <dbReference type="ARBA" id="ARBA00022448"/>
    </source>
</evidence>
<name>A0A9X2MYD7_9BACL</name>
<dbReference type="PANTHER" id="PTHR43744:SF12">
    <property type="entry name" value="ABC TRANSPORTER PERMEASE PROTEIN MG189-RELATED"/>
    <property type="match status" value="1"/>
</dbReference>
<feature type="transmembrane region" description="Helical" evidence="7">
    <location>
        <begin position="243"/>
        <end position="262"/>
    </location>
</feature>
<protein>
    <submittedName>
        <fullName evidence="9">Carbohydrate ABC transporter permease</fullName>
    </submittedName>
</protein>
<evidence type="ECO:0000313" key="10">
    <source>
        <dbReference type="Proteomes" id="UP001141950"/>
    </source>
</evidence>
<keyword evidence="6 7" id="KW-0472">Membrane</keyword>
<dbReference type="RefSeq" id="WP_257448547.1">
    <property type="nucleotide sequence ID" value="NZ_JANIPJ010000013.1"/>
</dbReference>
<keyword evidence="10" id="KW-1185">Reference proteome</keyword>
<evidence type="ECO:0000313" key="9">
    <source>
        <dbReference type="EMBL" id="MCR2805737.1"/>
    </source>
</evidence>
<evidence type="ECO:0000256" key="4">
    <source>
        <dbReference type="ARBA" id="ARBA00022692"/>
    </source>
</evidence>
<evidence type="ECO:0000256" key="1">
    <source>
        <dbReference type="ARBA" id="ARBA00004651"/>
    </source>
</evidence>
<dbReference type="GO" id="GO:0055085">
    <property type="term" value="P:transmembrane transport"/>
    <property type="evidence" value="ECO:0007669"/>
    <property type="project" value="InterPro"/>
</dbReference>
<dbReference type="InterPro" id="IPR000515">
    <property type="entry name" value="MetI-like"/>
</dbReference>
<keyword evidence="4 7" id="KW-0812">Transmembrane</keyword>
<dbReference type="SUPFAM" id="SSF161098">
    <property type="entry name" value="MetI-like"/>
    <property type="match status" value="1"/>
</dbReference>
<evidence type="ECO:0000256" key="7">
    <source>
        <dbReference type="RuleBase" id="RU363032"/>
    </source>
</evidence>
<feature type="transmembrane region" description="Helical" evidence="7">
    <location>
        <begin position="137"/>
        <end position="159"/>
    </location>
</feature>
<keyword evidence="5 7" id="KW-1133">Transmembrane helix</keyword>
<sequence>MKINLSRIILWAFLLAVAFLILFPVVMAFLGSFKTNAEVTAGGTIFPAEWQFSNYLYAWKEANFARYSWNSLFVSAVTTAATLVIVSMAAYAVDRLSFPGKKLFVGIQAATMFVTIGAVVLRPQFELMIDLKLHTSLWGVILILISAHASVFFILLSYMKSVPRDLDEAAMIDGASFLRTYRSVILPLLAPGLGVAGLFTFRYAWNEFILPQVFTMNSPHLQTLTVGLAALRYGSSAAAQTHIMMAGACLSILPLLAAYLIANKSFMQVTAGSIKG</sequence>
<reference evidence="9" key="1">
    <citation type="submission" date="2022-08" db="EMBL/GenBank/DDBJ databases">
        <title>The genomic sequence of strain Paenibacillus sp. SCIV0701.</title>
        <authorList>
            <person name="Zhao H."/>
        </authorList>
    </citation>
    <scope>NUCLEOTIDE SEQUENCE</scope>
    <source>
        <strain evidence="9">SCIV0701</strain>
    </source>
</reference>
<feature type="transmembrane region" description="Helical" evidence="7">
    <location>
        <begin position="180"/>
        <end position="205"/>
    </location>
</feature>
<organism evidence="9 10">
    <name type="scientific">Paenibacillus soyae</name>
    <dbReference type="NCBI Taxonomy" id="2969249"/>
    <lineage>
        <taxon>Bacteria</taxon>
        <taxon>Bacillati</taxon>
        <taxon>Bacillota</taxon>
        <taxon>Bacilli</taxon>
        <taxon>Bacillales</taxon>
        <taxon>Paenibacillaceae</taxon>
        <taxon>Paenibacillus</taxon>
    </lineage>
</organism>
<feature type="transmembrane region" description="Helical" evidence="7">
    <location>
        <begin position="103"/>
        <end position="125"/>
    </location>
</feature>
<comment type="similarity">
    <text evidence="7">Belongs to the binding-protein-dependent transport system permease family.</text>
</comment>
<proteinExistence type="inferred from homology"/>
<feature type="transmembrane region" description="Helical" evidence="7">
    <location>
        <begin position="72"/>
        <end position="91"/>
    </location>
</feature>
<comment type="subcellular location">
    <subcellularLocation>
        <location evidence="1 7">Cell membrane</location>
        <topology evidence="1 7">Multi-pass membrane protein</topology>
    </subcellularLocation>
</comment>
<dbReference type="CDD" id="cd06261">
    <property type="entry name" value="TM_PBP2"/>
    <property type="match status" value="1"/>
</dbReference>
<dbReference type="EMBL" id="JANIPJ010000013">
    <property type="protein sequence ID" value="MCR2805737.1"/>
    <property type="molecule type" value="Genomic_DNA"/>
</dbReference>
<dbReference type="Pfam" id="PF00528">
    <property type="entry name" value="BPD_transp_1"/>
    <property type="match status" value="1"/>
</dbReference>
<dbReference type="PROSITE" id="PS50928">
    <property type="entry name" value="ABC_TM1"/>
    <property type="match status" value="1"/>
</dbReference>
<evidence type="ECO:0000259" key="8">
    <source>
        <dbReference type="PROSITE" id="PS50928"/>
    </source>
</evidence>
<evidence type="ECO:0000256" key="6">
    <source>
        <dbReference type="ARBA" id="ARBA00023136"/>
    </source>
</evidence>
<dbReference type="InterPro" id="IPR035906">
    <property type="entry name" value="MetI-like_sf"/>
</dbReference>
<keyword evidence="3" id="KW-1003">Cell membrane</keyword>
<comment type="caution">
    <text evidence="9">The sequence shown here is derived from an EMBL/GenBank/DDBJ whole genome shotgun (WGS) entry which is preliminary data.</text>
</comment>
<keyword evidence="2 7" id="KW-0813">Transport</keyword>
<accession>A0A9X2MYD7</accession>
<dbReference type="GO" id="GO:0005886">
    <property type="term" value="C:plasma membrane"/>
    <property type="evidence" value="ECO:0007669"/>
    <property type="project" value="UniProtKB-SubCell"/>
</dbReference>
<dbReference type="Gene3D" id="1.10.3720.10">
    <property type="entry name" value="MetI-like"/>
    <property type="match status" value="1"/>
</dbReference>
<dbReference type="Proteomes" id="UP001141950">
    <property type="component" value="Unassembled WGS sequence"/>
</dbReference>
<evidence type="ECO:0000256" key="3">
    <source>
        <dbReference type="ARBA" id="ARBA00022475"/>
    </source>
</evidence>
<evidence type="ECO:0000256" key="5">
    <source>
        <dbReference type="ARBA" id="ARBA00022989"/>
    </source>
</evidence>
<dbReference type="AlphaFoldDB" id="A0A9X2MYD7"/>
<dbReference type="PANTHER" id="PTHR43744">
    <property type="entry name" value="ABC TRANSPORTER PERMEASE PROTEIN MG189-RELATED-RELATED"/>
    <property type="match status" value="1"/>
</dbReference>
<feature type="domain" description="ABC transmembrane type-1" evidence="8">
    <location>
        <begin position="68"/>
        <end position="262"/>
    </location>
</feature>
<gene>
    <name evidence="9" type="ORF">NQZ67_17785</name>
</gene>